<gene>
    <name evidence="2" type="ORF">DEACI_2537</name>
    <name evidence="3" type="ORF">DEACI_2765</name>
</gene>
<sequence length="450" mass="49984">MKRKWRTLGVWVVISLILQFSAYAFVNKKVQAVLAPRPVKPPITETLTADIPGTHLQDIQLSYAKDYVAYKENGVLKVYNLKLKKVVFEKPPAAGSGKNMGVLAYEWLPDRNTLIYFYARKNPHPVTYTVIQPPSQPAQPSPEAPVKEPSPTAQASSGKAGRTLPKTEDLNQQSKNSEAKAKSVTPKTHTANQAAPPAPKPIVKKHYNPQLTDVYTLTLPESTDKTTEPDDRFNETLDSKWFPAGGQIMQMDFSTFTNLIYVLIKDGSTNVLLRIDVMKELQHLNEPGENISNMTVSGRYGTLYIDTTVGGRKEIVALDAVHGWQRTLISRNPDYVLLGDKSGILYIGDVKDGNIVKILTMTETGSEKTLPQLTTEWTGTIPFRQARVQMGAHNEVIIYNAGKAYIVDKGRLKSVNLQGSDNYISPDGAELVQMTEEGNMTHFELKPWSA</sequence>
<evidence type="ECO:0000313" key="4">
    <source>
        <dbReference type="Proteomes" id="UP001071230"/>
    </source>
</evidence>
<dbReference type="SUPFAM" id="SSF50998">
    <property type="entry name" value="Quinoprotein alcohol dehydrogenase-like"/>
    <property type="match status" value="1"/>
</dbReference>
<reference evidence="3" key="1">
    <citation type="submission" date="2014-11" db="EMBL/GenBank/DDBJ databases">
        <authorList>
            <person name="Hornung B.V."/>
        </authorList>
    </citation>
    <scope>NUCLEOTIDE SEQUENCE</scope>
    <source>
        <strain evidence="3">INE</strain>
    </source>
</reference>
<dbReference type="RefSeq" id="WP_240985336.1">
    <property type="nucleotide sequence ID" value="NZ_CDGJ01000078.1"/>
</dbReference>
<accession>A0A8S0XXM2</accession>
<evidence type="ECO:0000313" key="2">
    <source>
        <dbReference type="EMBL" id="CAA7601867.1"/>
    </source>
</evidence>
<feature type="compositionally biased region" description="Polar residues" evidence="1">
    <location>
        <begin position="209"/>
        <end position="221"/>
    </location>
</feature>
<feature type="region of interest" description="Disordered" evidence="1">
    <location>
        <begin position="128"/>
        <end position="234"/>
    </location>
</feature>
<dbReference type="AlphaFoldDB" id="A0A8S0XXM2"/>
<evidence type="ECO:0000313" key="3">
    <source>
        <dbReference type="EMBL" id="CEJ08289.1"/>
    </source>
</evidence>
<organism evidence="2">
    <name type="scientific">Acididesulfobacillus acetoxydans</name>
    <dbReference type="NCBI Taxonomy" id="1561005"/>
    <lineage>
        <taxon>Bacteria</taxon>
        <taxon>Bacillati</taxon>
        <taxon>Bacillota</taxon>
        <taxon>Clostridia</taxon>
        <taxon>Eubacteriales</taxon>
        <taxon>Peptococcaceae</taxon>
        <taxon>Acididesulfobacillus</taxon>
    </lineage>
</organism>
<feature type="compositionally biased region" description="Basic and acidic residues" evidence="1">
    <location>
        <begin position="222"/>
        <end position="234"/>
    </location>
</feature>
<feature type="compositionally biased region" description="Pro residues" evidence="1">
    <location>
        <begin position="134"/>
        <end position="143"/>
    </location>
</feature>
<proteinExistence type="predicted"/>
<keyword evidence="4" id="KW-1185">Reference proteome</keyword>
<reference evidence="2" key="2">
    <citation type="submission" date="2020-01" db="EMBL/GenBank/DDBJ databases">
        <authorList>
            <person name="Hornung B."/>
        </authorList>
    </citation>
    <scope>NUCLEOTIDE SEQUENCE</scope>
    <source>
        <strain evidence="2">PacBioINE</strain>
    </source>
</reference>
<dbReference type="KEGG" id="aacx:DEACI_2537"/>
<dbReference type="Proteomes" id="UP001071230">
    <property type="component" value="Unassembled WGS sequence"/>
</dbReference>
<protein>
    <submittedName>
        <fullName evidence="3">Quinonprotein alcohol dehydrogenase-like superfamily</fullName>
    </submittedName>
    <submittedName>
        <fullName evidence="2">Quinoprotein alcohol dehydrogenase-like domain</fullName>
    </submittedName>
</protein>
<dbReference type="Proteomes" id="UP000836597">
    <property type="component" value="Chromosome"/>
</dbReference>
<dbReference type="InterPro" id="IPR011047">
    <property type="entry name" value="Quinoprotein_ADH-like_sf"/>
</dbReference>
<name>A0A8S0XXM2_9FIRM</name>
<dbReference type="EMBL" id="CDGJ01000078">
    <property type="protein sequence ID" value="CEJ08289.1"/>
    <property type="molecule type" value="Genomic_DNA"/>
</dbReference>
<evidence type="ECO:0000256" key="1">
    <source>
        <dbReference type="SAM" id="MobiDB-lite"/>
    </source>
</evidence>
<dbReference type="EMBL" id="LR746496">
    <property type="protein sequence ID" value="CAA7601867.1"/>
    <property type="molecule type" value="Genomic_DNA"/>
</dbReference>